<keyword evidence="2 7" id="KW-0812">Transmembrane</keyword>
<keyword evidence="5 7" id="KW-1133">Transmembrane helix</keyword>
<dbReference type="InterPro" id="IPR003593">
    <property type="entry name" value="AAA+_ATPase"/>
</dbReference>
<evidence type="ECO:0000313" key="11">
    <source>
        <dbReference type="Proteomes" id="UP000487117"/>
    </source>
</evidence>
<evidence type="ECO:0000256" key="6">
    <source>
        <dbReference type="ARBA" id="ARBA00023136"/>
    </source>
</evidence>
<feature type="transmembrane region" description="Helical" evidence="7">
    <location>
        <begin position="67"/>
        <end position="94"/>
    </location>
</feature>
<dbReference type="Proteomes" id="UP000487117">
    <property type="component" value="Unassembled WGS sequence"/>
</dbReference>
<dbReference type="Pfam" id="PF00005">
    <property type="entry name" value="ABC_tran"/>
    <property type="match status" value="1"/>
</dbReference>
<dbReference type="GO" id="GO:0140359">
    <property type="term" value="F:ABC-type transporter activity"/>
    <property type="evidence" value="ECO:0007669"/>
    <property type="project" value="InterPro"/>
</dbReference>
<keyword evidence="3" id="KW-0547">Nucleotide-binding</keyword>
<dbReference type="EMBL" id="WNDS01000002">
    <property type="protein sequence ID" value="KAF1015740.1"/>
    <property type="molecule type" value="Genomic_DNA"/>
</dbReference>
<dbReference type="Gene3D" id="3.40.50.300">
    <property type="entry name" value="P-loop containing nucleotide triphosphate hydrolases"/>
    <property type="match status" value="1"/>
</dbReference>
<evidence type="ECO:0000256" key="2">
    <source>
        <dbReference type="ARBA" id="ARBA00022692"/>
    </source>
</evidence>
<protein>
    <submittedName>
        <fullName evidence="10">ATP-binding/permease protein CydD</fullName>
    </submittedName>
</protein>
<feature type="transmembrane region" description="Helical" evidence="7">
    <location>
        <begin position="106"/>
        <end position="132"/>
    </location>
</feature>
<feature type="domain" description="ABC transmembrane type-1" evidence="9">
    <location>
        <begin position="67"/>
        <end position="355"/>
    </location>
</feature>
<dbReference type="InterPro" id="IPR027417">
    <property type="entry name" value="P-loop_NTPase"/>
</dbReference>
<dbReference type="Pfam" id="PF00664">
    <property type="entry name" value="ABC_membrane"/>
    <property type="match status" value="1"/>
</dbReference>
<dbReference type="InterPro" id="IPR003439">
    <property type="entry name" value="ABC_transporter-like_ATP-bd"/>
</dbReference>
<dbReference type="PROSITE" id="PS50893">
    <property type="entry name" value="ABC_TRANSPORTER_2"/>
    <property type="match status" value="1"/>
</dbReference>
<evidence type="ECO:0000259" key="9">
    <source>
        <dbReference type="PROSITE" id="PS50929"/>
    </source>
</evidence>
<dbReference type="GO" id="GO:0005524">
    <property type="term" value="F:ATP binding"/>
    <property type="evidence" value="ECO:0007669"/>
    <property type="project" value="UniProtKB-KW"/>
</dbReference>
<feature type="transmembrane region" description="Helical" evidence="7">
    <location>
        <begin position="204"/>
        <end position="226"/>
    </location>
</feature>
<sequence length="603" mass="64081">MTQGKAAACPYNGLGPREAFCEDTLTAAPEPTTTAAATDPVDAPHQRRARTAWLASLAHAARGRQRLAGFCTSLSGALLIGQAAAIAWLVQAVLVEHRPLAEGVPVLAALAVVLVLRTLLGSVVQAAAGDVADTARLALRERVFARLLGHGPLWLRQRRTGELAEMMLHHTDAIESYYSGFLPVRTEVVVVPLLILAAVAWVDWVVALILLFTAPLVPFFMMLVGWGAEAAGRAQLGELARMSGHFADRLKGLGLLRLYGRGQAELAGIEAAAEGVRTRTMKVLRIAFLSSTVLEFFASVSVAMVALYLGLSYLDMMALHAQIPTLGAGLFCLLLAPEFYAPLRRLAAHYHDRANALAAAAEVERLLQVLPGEQAEDVKPAVPVLSEPAEAAAPPLRVQQLSLRPLGAQHAVVQDLSFRVEPGQRLAVVGPSGSGKSTLLEALAGWLPPQAGRIERRPGLSVGYASQRPYLFHGSLADNLRLGDPAANDACLRAVAEAAQVMQFAQRLSDGLDTLIGERGFGLSGGEARRIGLARLLLRDPQILLLDEPTAFLDDATESALLQSLATYARSRCVVVATHSPAVMAWADHCLHLPPGVAPAVSA</sequence>
<evidence type="ECO:0000256" key="1">
    <source>
        <dbReference type="ARBA" id="ARBA00004651"/>
    </source>
</evidence>
<dbReference type="InterPro" id="IPR017871">
    <property type="entry name" value="ABC_transporter-like_CS"/>
</dbReference>
<evidence type="ECO:0000256" key="7">
    <source>
        <dbReference type="SAM" id="Phobius"/>
    </source>
</evidence>
<dbReference type="Gene3D" id="1.20.1560.10">
    <property type="entry name" value="ABC transporter type 1, transmembrane domain"/>
    <property type="match status" value="1"/>
</dbReference>
<proteinExistence type="predicted"/>
<dbReference type="PROSITE" id="PS00211">
    <property type="entry name" value="ABC_TRANSPORTER_1"/>
    <property type="match status" value="1"/>
</dbReference>
<dbReference type="InterPro" id="IPR014216">
    <property type="entry name" value="ABC_transptr_CydD"/>
</dbReference>
<name>A0A7V8FH57_STEMA</name>
<dbReference type="GO" id="GO:0005886">
    <property type="term" value="C:plasma membrane"/>
    <property type="evidence" value="ECO:0007669"/>
    <property type="project" value="UniProtKB-SubCell"/>
</dbReference>
<feature type="transmembrane region" description="Helical" evidence="7">
    <location>
        <begin position="317"/>
        <end position="336"/>
    </location>
</feature>
<evidence type="ECO:0000256" key="3">
    <source>
        <dbReference type="ARBA" id="ARBA00022741"/>
    </source>
</evidence>
<feature type="transmembrane region" description="Helical" evidence="7">
    <location>
        <begin position="286"/>
        <end position="311"/>
    </location>
</feature>
<dbReference type="SUPFAM" id="SSF90123">
    <property type="entry name" value="ABC transporter transmembrane region"/>
    <property type="match status" value="1"/>
</dbReference>
<reference evidence="11" key="1">
    <citation type="journal article" date="2020" name="MBio">
        <title>Horizontal gene transfer to a defensive symbiont with a reduced genome amongst a multipartite beetle microbiome.</title>
        <authorList>
            <person name="Waterworth S.C."/>
            <person name="Florez L.V."/>
            <person name="Rees E.R."/>
            <person name="Hertweck C."/>
            <person name="Kaltenpoth M."/>
            <person name="Kwan J.C."/>
        </authorList>
    </citation>
    <scope>NUCLEOTIDE SEQUENCE [LARGE SCALE GENOMIC DNA]</scope>
</reference>
<accession>A0A7V8FH57</accession>
<dbReference type="GO" id="GO:0034040">
    <property type="term" value="F:ATPase-coupled lipid transmembrane transporter activity"/>
    <property type="evidence" value="ECO:0007669"/>
    <property type="project" value="TreeGrafter"/>
</dbReference>
<dbReference type="PANTHER" id="PTHR24221:SF261">
    <property type="entry name" value="GLUTATHIONE_L-CYSTEINE TRANSPORT SYSTEM ATP-BINDING_PERMEASE PROTEIN CYDD"/>
    <property type="match status" value="1"/>
</dbReference>
<dbReference type="SUPFAM" id="SSF52540">
    <property type="entry name" value="P-loop containing nucleoside triphosphate hydrolases"/>
    <property type="match status" value="1"/>
</dbReference>
<organism evidence="10 11">
    <name type="scientific">Stenotrophomonas maltophilia</name>
    <name type="common">Pseudomonas maltophilia</name>
    <name type="synonym">Xanthomonas maltophilia</name>
    <dbReference type="NCBI Taxonomy" id="40324"/>
    <lineage>
        <taxon>Bacteria</taxon>
        <taxon>Pseudomonadati</taxon>
        <taxon>Pseudomonadota</taxon>
        <taxon>Gammaproteobacteria</taxon>
        <taxon>Lysobacterales</taxon>
        <taxon>Lysobacteraceae</taxon>
        <taxon>Stenotrophomonas</taxon>
        <taxon>Stenotrophomonas maltophilia group</taxon>
    </lineage>
</organism>
<evidence type="ECO:0000256" key="4">
    <source>
        <dbReference type="ARBA" id="ARBA00022840"/>
    </source>
</evidence>
<keyword evidence="6 7" id="KW-0472">Membrane</keyword>
<dbReference type="NCBIfam" id="TIGR02857">
    <property type="entry name" value="CydD"/>
    <property type="match status" value="1"/>
</dbReference>
<dbReference type="InterPro" id="IPR039421">
    <property type="entry name" value="Type_1_exporter"/>
</dbReference>
<evidence type="ECO:0000313" key="10">
    <source>
        <dbReference type="EMBL" id="KAF1015740.1"/>
    </source>
</evidence>
<feature type="domain" description="ABC transporter" evidence="8">
    <location>
        <begin position="396"/>
        <end position="603"/>
    </location>
</feature>
<dbReference type="PROSITE" id="PS50929">
    <property type="entry name" value="ABC_TM1F"/>
    <property type="match status" value="1"/>
</dbReference>
<dbReference type="SMART" id="SM00382">
    <property type="entry name" value="AAA"/>
    <property type="match status" value="1"/>
</dbReference>
<dbReference type="CDD" id="cd18584">
    <property type="entry name" value="ABC_6TM_AarD_CydD"/>
    <property type="match status" value="1"/>
</dbReference>
<evidence type="ECO:0000259" key="8">
    <source>
        <dbReference type="PROSITE" id="PS50893"/>
    </source>
</evidence>
<comment type="subcellular location">
    <subcellularLocation>
        <location evidence="1">Cell membrane</location>
        <topology evidence="1">Multi-pass membrane protein</topology>
    </subcellularLocation>
</comment>
<comment type="caution">
    <text evidence="10">The sequence shown here is derived from an EMBL/GenBank/DDBJ whole genome shotgun (WGS) entry which is preliminary data.</text>
</comment>
<keyword evidence="4 10" id="KW-0067">ATP-binding</keyword>
<dbReference type="GO" id="GO:0042883">
    <property type="term" value="P:cysteine transport"/>
    <property type="evidence" value="ECO:0007669"/>
    <property type="project" value="InterPro"/>
</dbReference>
<gene>
    <name evidence="10" type="primary">cydD</name>
    <name evidence="10" type="ORF">GAK31_01215</name>
</gene>
<dbReference type="InterPro" id="IPR011527">
    <property type="entry name" value="ABC1_TM_dom"/>
</dbReference>
<dbReference type="AlphaFoldDB" id="A0A7V8FH57"/>
<dbReference type="GO" id="GO:0016887">
    <property type="term" value="F:ATP hydrolysis activity"/>
    <property type="evidence" value="ECO:0007669"/>
    <property type="project" value="InterPro"/>
</dbReference>
<feature type="transmembrane region" description="Helical" evidence="7">
    <location>
        <begin position="176"/>
        <end position="198"/>
    </location>
</feature>
<dbReference type="InterPro" id="IPR036640">
    <property type="entry name" value="ABC1_TM_sf"/>
</dbReference>
<evidence type="ECO:0000256" key="5">
    <source>
        <dbReference type="ARBA" id="ARBA00022989"/>
    </source>
</evidence>
<dbReference type="PANTHER" id="PTHR24221">
    <property type="entry name" value="ATP-BINDING CASSETTE SUB-FAMILY B"/>
    <property type="match status" value="1"/>
</dbReference>